<feature type="compositionally biased region" description="Basic and acidic residues" evidence="6">
    <location>
        <begin position="51"/>
        <end position="71"/>
    </location>
</feature>
<evidence type="ECO:0000256" key="4">
    <source>
        <dbReference type="ARBA" id="ARBA00023163"/>
    </source>
</evidence>
<keyword evidence="9" id="KW-1185">Reference proteome</keyword>
<evidence type="ECO:0000313" key="9">
    <source>
        <dbReference type="Proteomes" id="UP000297452"/>
    </source>
</evidence>
<dbReference type="GO" id="GO:0008270">
    <property type="term" value="F:zinc ion binding"/>
    <property type="evidence" value="ECO:0007669"/>
    <property type="project" value="InterPro"/>
</dbReference>
<evidence type="ECO:0000259" key="7">
    <source>
        <dbReference type="SMART" id="SM00906"/>
    </source>
</evidence>
<evidence type="ECO:0000256" key="5">
    <source>
        <dbReference type="ARBA" id="ARBA00023242"/>
    </source>
</evidence>
<evidence type="ECO:0000256" key="1">
    <source>
        <dbReference type="ARBA" id="ARBA00004123"/>
    </source>
</evidence>
<sequence length="448" mass="50639">MSHADVATVVKFVARAISHATIATTRQSVFTPRETIKLKSTKDRLIRENEQLRRFHSPGRDRSGLSEDSETRALSQNDTAGAAETTLNPVLRDSHWFERIETSETPIWIGEISDAAFATRVRQLITAPQPSNHIPRTHFVPNETLCQIPLAIVFKCWALFALGELYTSRCTRAEETFPGLSAFAHASQSLRVVSERPHLDVVETILLLLNPKTREHRNRLWWTTYVLDRMISSKTGLPVSISDQDITVDPPSDACQEKLEDFMEHSVLVINVNLAKIAGSINQLVYTRKSPRAILGKGASRERRTTAVIEYYNASKAGLYRPKKYDTECWVNLQLTSNQLRIVASRLVLLYIFCHHIATHKKLNIQTQIPDLAQTLAESCVHYARESLPLLVRDCSGDIKFNSQVTPRVIWKDFNLILAFSTGLTKTAILQRKSSAVTSEVQHPFFKL</sequence>
<dbReference type="PANTHER" id="PTHR47540">
    <property type="entry name" value="THIAMINE REPRESSIBLE GENES REGULATORY PROTEIN THI5"/>
    <property type="match status" value="1"/>
</dbReference>
<dbReference type="InterPro" id="IPR051711">
    <property type="entry name" value="Stress_Response_Reg"/>
</dbReference>
<dbReference type="SMART" id="SM00906">
    <property type="entry name" value="Fungal_trans"/>
    <property type="match status" value="1"/>
</dbReference>
<evidence type="ECO:0000256" key="2">
    <source>
        <dbReference type="ARBA" id="ARBA00023015"/>
    </source>
</evidence>
<name>A0A4Z1H2Z4_9HELO</name>
<evidence type="ECO:0000313" key="8">
    <source>
        <dbReference type="EMBL" id="TGO43584.1"/>
    </source>
</evidence>
<dbReference type="CDD" id="cd12148">
    <property type="entry name" value="fungal_TF_MHR"/>
    <property type="match status" value="1"/>
</dbReference>
<dbReference type="AlphaFoldDB" id="A0A4Z1H2Z4"/>
<proteinExistence type="predicted"/>
<feature type="region of interest" description="Disordered" evidence="6">
    <location>
        <begin position="51"/>
        <end position="85"/>
    </location>
</feature>
<dbReference type="GO" id="GO:0005634">
    <property type="term" value="C:nucleus"/>
    <property type="evidence" value="ECO:0007669"/>
    <property type="project" value="UniProtKB-SubCell"/>
</dbReference>
<dbReference type="InterPro" id="IPR007219">
    <property type="entry name" value="XnlR_reg_dom"/>
</dbReference>
<dbReference type="OrthoDB" id="3990906at2759"/>
<comment type="subcellular location">
    <subcellularLocation>
        <location evidence="1">Nucleus</location>
    </subcellularLocation>
</comment>
<dbReference type="Pfam" id="PF04082">
    <property type="entry name" value="Fungal_trans"/>
    <property type="match status" value="1"/>
</dbReference>
<gene>
    <name evidence="8" type="ORF">BOTNAR_1911g00010</name>
</gene>
<keyword evidence="2" id="KW-0805">Transcription regulation</keyword>
<keyword evidence="5" id="KW-0539">Nucleus</keyword>
<evidence type="ECO:0000256" key="6">
    <source>
        <dbReference type="SAM" id="MobiDB-lite"/>
    </source>
</evidence>
<keyword evidence="3" id="KW-0238">DNA-binding</keyword>
<comment type="caution">
    <text evidence="8">The sequence shown here is derived from an EMBL/GenBank/DDBJ whole genome shotgun (WGS) entry which is preliminary data.</text>
</comment>
<reference evidence="8 9" key="1">
    <citation type="submission" date="2017-12" db="EMBL/GenBank/DDBJ databases">
        <title>Comparative genomics of Botrytis spp.</title>
        <authorList>
            <person name="Valero-Jimenez C.A."/>
            <person name="Tapia P."/>
            <person name="Veloso J."/>
            <person name="Silva-Moreno E."/>
            <person name="Staats M."/>
            <person name="Valdes J.H."/>
            <person name="Van Kan J.A.L."/>
        </authorList>
    </citation>
    <scope>NUCLEOTIDE SEQUENCE [LARGE SCALE GENOMIC DNA]</scope>
    <source>
        <strain evidence="8 9">MUCL2120</strain>
    </source>
</reference>
<feature type="domain" description="Xylanolytic transcriptional activator regulatory" evidence="7">
    <location>
        <begin position="176"/>
        <end position="257"/>
    </location>
</feature>
<dbReference type="STRING" id="278944.A0A4Z1H2Z4"/>
<dbReference type="Proteomes" id="UP000297452">
    <property type="component" value="Unassembled WGS sequence"/>
</dbReference>
<organism evidence="8 9">
    <name type="scientific">Botryotinia narcissicola</name>
    <dbReference type="NCBI Taxonomy" id="278944"/>
    <lineage>
        <taxon>Eukaryota</taxon>
        <taxon>Fungi</taxon>
        <taxon>Dikarya</taxon>
        <taxon>Ascomycota</taxon>
        <taxon>Pezizomycotina</taxon>
        <taxon>Leotiomycetes</taxon>
        <taxon>Helotiales</taxon>
        <taxon>Sclerotiniaceae</taxon>
        <taxon>Botryotinia</taxon>
    </lineage>
</organism>
<protein>
    <recommendedName>
        <fullName evidence="7">Xylanolytic transcriptional activator regulatory domain-containing protein</fullName>
    </recommendedName>
</protein>
<evidence type="ECO:0000256" key="3">
    <source>
        <dbReference type="ARBA" id="ARBA00023125"/>
    </source>
</evidence>
<dbReference type="GO" id="GO:0043565">
    <property type="term" value="F:sequence-specific DNA binding"/>
    <property type="evidence" value="ECO:0007669"/>
    <property type="project" value="TreeGrafter"/>
</dbReference>
<dbReference type="GO" id="GO:0006351">
    <property type="term" value="P:DNA-templated transcription"/>
    <property type="evidence" value="ECO:0007669"/>
    <property type="project" value="InterPro"/>
</dbReference>
<keyword evidence="4" id="KW-0804">Transcription</keyword>
<accession>A0A4Z1H2Z4</accession>
<dbReference type="GO" id="GO:0045944">
    <property type="term" value="P:positive regulation of transcription by RNA polymerase II"/>
    <property type="evidence" value="ECO:0007669"/>
    <property type="project" value="TreeGrafter"/>
</dbReference>
<dbReference type="PANTHER" id="PTHR47540:SF6">
    <property type="entry name" value="ZN(II)2CYS6 TRANSCRIPTION FACTOR (EUROFUNG)"/>
    <property type="match status" value="1"/>
</dbReference>
<dbReference type="EMBL" id="PQXJ01001904">
    <property type="protein sequence ID" value="TGO43584.1"/>
    <property type="molecule type" value="Genomic_DNA"/>
</dbReference>